<dbReference type="EMBL" id="ML732202">
    <property type="protein sequence ID" value="KAB8074950.1"/>
    <property type="molecule type" value="Genomic_DNA"/>
</dbReference>
<sequence>MATLEEVDVLIIGAGPAGLMAAAWMATTGVKTIIVDQKPCRTLTGHADGLESRTLEILASFGLAEVVSSEANPTIEVCLWDVSPAGGIERRIVRTNCNPGISKYDECTLGQARIEEHLLGHLQQYENIRIMWSTNPLLVEDRSTPTHLHPSSYPIQVILETTAQQANESVLAKEAAFRTLVKAKYLLGCDGAHSWVRKHSHLSFEGDQTDEHWGVIDSVPITNFPDIRKRCVIKSGAGNLMIIPRERKLVRVYIQLTPAAATSFKKSHHIDTLLSVAQKILWPYSFHISHIHWSTIYSVGRRLCRTFSKHNRVFLAGDAIHTHSPKAGQGMNVSLQDAYNLGWKLASVIQGVMDSRILETYQEERFPVAERLLAFDKRICGSICRAMGMSRKSQSSSYQQELETALTEENSSASGLTVRYEDNLLITTVENSDLTSTSHSLPISKQRLAKNIIVGARFPNHQVISQSDARPCQLQEQLVSSGQWYLIIFAGNIAEEGPNIRLQQLVASLGSPDRFVQKLIRNASERLVASVAVYLVHSAPRNSVELVDLPELFTPFNYATGYDYTRVFADSKSHRGSGGDAYESYGITPEGCLVLVRPDQHTAFIGGLTDIDSVDCFFARFVLV</sequence>
<dbReference type="InterPro" id="IPR050641">
    <property type="entry name" value="RIFMO-like"/>
</dbReference>
<keyword evidence="4" id="KW-0560">Oxidoreductase</keyword>
<feature type="domain" description="Phenol hydroxylase-like C-terminal dimerisation" evidence="6">
    <location>
        <begin position="418"/>
        <end position="622"/>
    </location>
</feature>
<dbReference type="SUPFAM" id="SSF52833">
    <property type="entry name" value="Thioredoxin-like"/>
    <property type="match status" value="1"/>
</dbReference>
<dbReference type="InterPro" id="IPR012941">
    <property type="entry name" value="Phe_hydrox_C_dim_dom"/>
</dbReference>
<dbReference type="Proteomes" id="UP000326565">
    <property type="component" value="Unassembled WGS sequence"/>
</dbReference>
<organism evidence="7 8">
    <name type="scientific">Aspergillus leporis</name>
    <dbReference type="NCBI Taxonomy" id="41062"/>
    <lineage>
        <taxon>Eukaryota</taxon>
        <taxon>Fungi</taxon>
        <taxon>Dikarya</taxon>
        <taxon>Ascomycota</taxon>
        <taxon>Pezizomycotina</taxon>
        <taxon>Eurotiomycetes</taxon>
        <taxon>Eurotiomycetidae</taxon>
        <taxon>Eurotiales</taxon>
        <taxon>Aspergillaceae</taxon>
        <taxon>Aspergillus</taxon>
        <taxon>Aspergillus subgen. Circumdati</taxon>
    </lineage>
</organism>
<evidence type="ECO:0000313" key="8">
    <source>
        <dbReference type="Proteomes" id="UP000326565"/>
    </source>
</evidence>
<gene>
    <name evidence="7" type="ORF">BDV29DRAFT_201147</name>
</gene>
<dbReference type="PRINTS" id="PR00420">
    <property type="entry name" value="RNGMNOXGNASE"/>
</dbReference>
<comment type="similarity">
    <text evidence="1">Belongs to the PheA/TfdB FAD monooxygenase family.</text>
</comment>
<dbReference type="CDD" id="cd02979">
    <property type="entry name" value="PHOX_C"/>
    <property type="match status" value="1"/>
</dbReference>
<dbReference type="OrthoDB" id="1716816at2759"/>
<evidence type="ECO:0000256" key="2">
    <source>
        <dbReference type="ARBA" id="ARBA00022630"/>
    </source>
</evidence>
<dbReference type="InterPro" id="IPR038220">
    <property type="entry name" value="PHOX_C_sf"/>
</dbReference>
<evidence type="ECO:0000256" key="4">
    <source>
        <dbReference type="ARBA" id="ARBA00023002"/>
    </source>
</evidence>
<protein>
    <submittedName>
        <fullName evidence="7">2-polyprenyl-6-methoxyphenol hydroxylase</fullName>
    </submittedName>
</protein>
<dbReference type="GO" id="GO:0071949">
    <property type="term" value="F:FAD binding"/>
    <property type="evidence" value="ECO:0007669"/>
    <property type="project" value="InterPro"/>
</dbReference>
<evidence type="ECO:0000313" key="7">
    <source>
        <dbReference type="EMBL" id="KAB8074950.1"/>
    </source>
</evidence>
<reference evidence="7 8" key="1">
    <citation type="submission" date="2019-04" db="EMBL/GenBank/DDBJ databases">
        <title>Friends and foes A comparative genomics study of 23 Aspergillus species from section Flavi.</title>
        <authorList>
            <consortium name="DOE Joint Genome Institute"/>
            <person name="Kjaerbolling I."/>
            <person name="Vesth T."/>
            <person name="Frisvad J.C."/>
            <person name="Nybo J.L."/>
            <person name="Theobald S."/>
            <person name="Kildgaard S."/>
            <person name="Isbrandt T."/>
            <person name="Kuo A."/>
            <person name="Sato A."/>
            <person name="Lyhne E.K."/>
            <person name="Kogle M.E."/>
            <person name="Wiebenga A."/>
            <person name="Kun R.S."/>
            <person name="Lubbers R.J."/>
            <person name="Makela M.R."/>
            <person name="Barry K."/>
            <person name="Chovatia M."/>
            <person name="Clum A."/>
            <person name="Daum C."/>
            <person name="Haridas S."/>
            <person name="He G."/>
            <person name="LaButti K."/>
            <person name="Lipzen A."/>
            <person name="Mondo S."/>
            <person name="Riley R."/>
            <person name="Salamov A."/>
            <person name="Simmons B.A."/>
            <person name="Magnuson J.K."/>
            <person name="Henrissat B."/>
            <person name="Mortensen U.H."/>
            <person name="Larsen T.O."/>
            <person name="Devries R.P."/>
            <person name="Grigoriev I.V."/>
            <person name="Machida M."/>
            <person name="Baker S.E."/>
            <person name="Andersen M.R."/>
        </authorList>
    </citation>
    <scope>NUCLEOTIDE SEQUENCE [LARGE SCALE GENOMIC DNA]</scope>
    <source>
        <strain evidence="7 8">CBS 151.66</strain>
    </source>
</reference>
<name>A0A5N5X6I0_9EURO</name>
<dbReference type="PANTHER" id="PTHR43004">
    <property type="entry name" value="TRK SYSTEM POTASSIUM UPTAKE PROTEIN"/>
    <property type="match status" value="1"/>
</dbReference>
<dbReference type="Pfam" id="PF07976">
    <property type="entry name" value="Phe_hydrox_dim"/>
    <property type="match status" value="1"/>
</dbReference>
<dbReference type="GO" id="GO:0016709">
    <property type="term" value="F:oxidoreductase activity, acting on paired donors, with incorporation or reduction of molecular oxygen, NAD(P)H as one donor, and incorporation of one atom of oxygen"/>
    <property type="evidence" value="ECO:0007669"/>
    <property type="project" value="UniProtKB-ARBA"/>
</dbReference>
<keyword evidence="3" id="KW-0274">FAD</keyword>
<evidence type="ECO:0000256" key="1">
    <source>
        <dbReference type="ARBA" id="ARBA00007801"/>
    </source>
</evidence>
<evidence type="ECO:0000259" key="6">
    <source>
        <dbReference type="Pfam" id="PF07976"/>
    </source>
</evidence>
<dbReference type="Gene3D" id="3.40.30.20">
    <property type="match status" value="1"/>
</dbReference>
<dbReference type="Gene3D" id="3.30.9.10">
    <property type="entry name" value="D-Amino Acid Oxidase, subunit A, domain 2"/>
    <property type="match status" value="1"/>
</dbReference>
<dbReference type="InterPro" id="IPR036188">
    <property type="entry name" value="FAD/NAD-bd_sf"/>
</dbReference>
<dbReference type="SUPFAM" id="SSF51905">
    <property type="entry name" value="FAD/NAD(P)-binding domain"/>
    <property type="match status" value="1"/>
</dbReference>
<dbReference type="InterPro" id="IPR036249">
    <property type="entry name" value="Thioredoxin-like_sf"/>
</dbReference>
<dbReference type="InterPro" id="IPR002938">
    <property type="entry name" value="FAD-bd"/>
</dbReference>
<dbReference type="PANTHER" id="PTHR43004:SF13">
    <property type="entry name" value="FAD-BINDING DOMAIN-CONTAINING PROTEIN-RELATED"/>
    <property type="match status" value="1"/>
</dbReference>
<dbReference type="Gene3D" id="3.50.50.60">
    <property type="entry name" value="FAD/NAD(P)-binding domain"/>
    <property type="match status" value="1"/>
</dbReference>
<keyword evidence="2" id="KW-0285">Flavoprotein</keyword>
<keyword evidence="8" id="KW-1185">Reference proteome</keyword>
<dbReference type="AlphaFoldDB" id="A0A5N5X6I0"/>
<dbReference type="Pfam" id="PF01494">
    <property type="entry name" value="FAD_binding_3"/>
    <property type="match status" value="1"/>
</dbReference>
<dbReference type="SUPFAM" id="SSF54373">
    <property type="entry name" value="FAD-linked reductases, C-terminal domain"/>
    <property type="match status" value="1"/>
</dbReference>
<accession>A0A5N5X6I0</accession>
<evidence type="ECO:0000259" key="5">
    <source>
        <dbReference type="Pfam" id="PF01494"/>
    </source>
</evidence>
<evidence type="ECO:0000256" key="3">
    <source>
        <dbReference type="ARBA" id="ARBA00022827"/>
    </source>
</evidence>
<feature type="domain" description="FAD-binding" evidence="5">
    <location>
        <begin position="6"/>
        <end position="375"/>
    </location>
</feature>
<proteinExistence type="inferred from homology"/>